<feature type="compositionally biased region" description="Polar residues" evidence="1">
    <location>
        <begin position="538"/>
        <end position="578"/>
    </location>
</feature>
<feature type="compositionally biased region" description="Low complexity" evidence="1">
    <location>
        <begin position="694"/>
        <end position="710"/>
    </location>
</feature>
<dbReference type="EMBL" id="JBBBZM010000024">
    <property type="protein sequence ID" value="KAL0638235.1"/>
    <property type="molecule type" value="Genomic_DNA"/>
</dbReference>
<comment type="caution">
    <text evidence="2">The sequence shown here is derived from an EMBL/GenBank/DDBJ whole genome shotgun (WGS) entry which is preliminary data.</text>
</comment>
<feature type="compositionally biased region" description="Polar residues" evidence="1">
    <location>
        <begin position="638"/>
        <end position="648"/>
    </location>
</feature>
<feature type="region of interest" description="Disordered" evidence="1">
    <location>
        <begin position="693"/>
        <end position="725"/>
    </location>
</feature>
<feature type="compositionally biased region" description="Low complexity" evidence="1">
    <location>
        <begin position="441"/>
        <end position="454"/>
    </location>
</feature>
<organism evidence="2 3">
    <name type="scientific">Discina gigas</name>
    <dbReference type="NCBI Taxonomy" id="1032678"/>
    <lineage>
        <taxon>Eukaryota</taxon>
        <taxon>Fungi</taxon>
        <taxon>Dikarya</taxon>
        <taxon>Ascomycota</taxon>
        <taxon>Pezizomycotina</taxon>
        <taxon>Pezizomycetes</taxon>
        <taxon>Pezizales</taxon>
        <taxon>Discinaceae</taxon>
        <taxon>Discina</taxon>
    </lineage>
</organism>
<feature type="compositionally biased region" description="Low complexity" evidence="1">
    <location>
        <begin position="160"/>
        <end position="172"/>
    </location>
</feature>
<protein>
    <recommendedName>
        <fullName evidence="4">Mixed-lineage leukemia-like protein</fullName>
    </recommendedName>
</protein>
<proteinExistence type="predicted"/>
<feature type="region of interest" description="Disordered" evidence="1">
    <location>
        <begin position="420"/>
        <end position="520"/>
    </location>
</feature>
<feature type="compositionally biased region" description="Polar residues" evidence="1">
    <location>
        <begin position="184"/>
        <end position="203"/>
    </location>
</feature>
<reference evidence="2 3" key="1">
    <citation type="submission" date="2024-02" db="EMBL/GenBank/DDBJ databases">
        <title>Discinaceae phylogenomics.</title>
        <authorList>
            <person name="Dirks A.C."/>
            <person name="James T.Y."/>
        </authorList>
    </citation>
    <scope>NUCLEOTIDE SEQUENCE [LARGE SCALE GENOMIC DNA]</scope>
    <source>
        <strain evidence="2 3">ACD0624</strain>
    </source>
</reference>
<evidence type="ECO:0000313" key="2">
    <source>
        <dbReference type="EMBL" id="KAL0638235.1"/>
    </source>
</evidence>
<feature type="compositionally biased region" description="Gly residues" evidence="1">
    <location>
        <begin position="310"/>
        <end position="337"/>
    </location>
</feature>
<evidence type="ECO:0000313" key="3">
    <source>
        <dbReference type="Proteomes" id="UP001447188"/>
    </source>
</evidence>
<keyword evidence="3" id="KW-1185">Reference proteome</keyword>
<accession>A0ABR3GQQ2</accession>
<evidence type="ECO:0000256" key="1">
    <source>
        <dbReference type="SAM" id="MobiDB-lite"/>
    </source>
</evidence>
<feature type="region of interest" description="Disordered" evidence="1">
    <location>
        <begin position="638"/>
        <end position="676"/>
    </location>
</feature>
<dbReference type="Proteomes" id="UP001447188">
    <property type="component" value="Unassembled WGS sequence"/>
</dbReference>
<feature type="region of interest" description="Disordered" evidence="1">
    <location>
        <begin position="153"/>
        <end position="222"/>
    </location>
</feature>
<gene>
    <name evidence="2" type="ORF">Q9L58_002689</name>
</gene>
<feature type="compositionally biased region" description="Basic and acidic residues" evidence="1">
    <location>
        <begin position="386"/>
        <end position="399"/>
    </location>
</feature>
<feature type="compositionally biased region" description="Low complexity" evidence="1">
    <location>
        <begin position="274"/>
        <end position="291"/>
    </location>
</feature>
<feature type="region of interest" description="Disordered" evidence="1">
    <location>
        <begin position="533"/>
        <end position="603"/>
    </location>
</feature>
<feature type="compositionally biased region" description="Basic and acidic residues" evidence="1">
    <location>
        <begin position="338"/>
        <end position="347"/>
    </location>
</feature>
<feature type="compositionally biased region" description="Polar residues" evidence="1">
    <location>
        <begin position="497"/>
        <end position="506"/>
    </location>
</feature>
<feature type="region of interest" description="Disordered" evidence="1">
    <location>
        <begin position="243"/>
        <end position="406"/>
    </location>
</feature>
<sequence length="770" mass="81704">MILQNLTKIDDPATGRLSHVLKDESFSGLDPIKPKPKYKRPAYEHGQGIFVLGVKQLHVRYRLEHALEPLRSEKEQRSRNPILKKPEPNYNSPALISNTLHQLTFDSPVSTSDTGFKEQTLEGLPSTLSHHISLQTETIPKISTLNSHLYDPGSVDSARSTPTESLSTTSSPVLQQAHPVLFPDSSNQGGRRSSVVSLDSTLPPSSPRPTNKKRGRQSVQPSQGDAVLISFLCPDQPLVAIRAGESPLPWPSGSESTETEMEGGSGGHDGESGGDSNHSSRSVSRKQSSEGLRGGGSRGSGDRNTTNGGSAAGGDGGGGGRKGNYGDGRGNKNGGGNGEEKNKEKERDKKKKKKAGKEQLASETDSMDIDEGSEEGRKTRSGQKVGIKDEIPAGRRDSNAMEVEVSSSETAVGGLMALAGAAGKDQQPPFQPGTTVLGLFPTTNTAPWAPTAHAQTSPGGTDRGPPPSPGPSNQLFQNNKLPLPNSPPPLPSMIPSMNTQTASSPNSLPPGNDGRHTTLPPVSSIHVLADIAEKESSHQQQSSRGYPNRMPPNSRTVYPTVSSHVSVAPSNRSAQAAQSPGLPPPGQAAHGYGPDGNPRPPMHHMTIQQRQYYMSQDSPTPYYPQHQHYHTAYPQIKEVSQGSPNNSGPYAPTFPNGRELPNIMSSPPPTGANFFAQTQNMPTTIIGRRDSTLESYYGSDPPSGPSTGETMPSSGTDDTVTSPRHRTGMPIGMHGGMQGGMQGGSLAAGVFKCEFAGCKAQAFQTQYLLK</sequence>
<name>A0ABR3GQQ2_9PEZI</name>
<feature type="compositionally biased region" description="Polar residues" evidence="1">
    <location>
        <begin position="711"/>
        <end position="722"/>
    </location>
</feature>
<evidence type="ECO:0008006" key="4">
    <source>
        <dbReference type="Google" id="ProtNLM"/>
    </source>
</evidence>